<dbReference type="Gene3D" id="2.30.29.30">
    <property type="entry name" value="Pleckstrin-homology domain (PH domain)/Phosphotyrosine-binding domain (PTB)"/>
    <property type="match status" value="1"/>
</dbReference>
<dbReference type="STRING" id="670483.S7Q0N3"/>
<dbReference type="EMBL" id="KB469306">
    <property type="protein sequence ID" value="EPQ53042.1"/>
    <property type="molecule type" value="Genomic_DNA"/>
</dbReference>
<organism evidence="3 4">
    <name type="scientific">Gloeophyllum trabeum (strain ATCC 11539 / FP-39264 / Madison 617)</name>
    <name type="common">Brown rot fungus</name>
    <dbReference type="NCBI Taxonomy" id="670483"/>
    <lineage>
        <taxon>Eukaryota</taxon>
        <taxon>Fungi</taxon>
        <taxon>Dikarya</taxon>
        <taxon>Basidiomycota</taxon>
        <taxon>Agaricomycotina</taxon>
        <taxon>Agaricomycetes</taxon>
        <taxon>Gloeophyllales</taxon>
        <taxon>Gloeophyllaceae</taxon>
        <taxon>Gloeophyllum</taxon>
    </lineage>
</organism>
<dbReference type="Proteomes" id="UP000030669">
    <property type="component" value="Unassembled WGS sequence"/>
</dbReference>
<dbReference type="AlphaFoldDB" id="S7Q0N3"/>
<dbReference type="PROSITE" id="PS50108">
    <property type="entry name" value="CRIB"/>
    <property type="match status" value="1"/>
</dbReference>
<dbReference type="RefSeq" id="XP_007868350.1">
    <property type="nucleotide sequence ID" value="XM_007870159.1"/>
</dbReference>
<dbReference type="InterPro" id="IPR011993">
    <property type="entry name" value="PH-like_dom_sf"/>
</dbReference>
<dbReference type="GeneID" id="19309676"/>
<dbReference type="HOGENOM" id="CLU_015385_2_0_1"/>
<accession>S7Q0N3</accession>
<evidence type="ECO:0000313" key="3">
    <source>
        <dbReference type="EMBL" id="EPQ53042.1"/>
    </source>
</evidence>
<dbReference type="Pfam" id="PF00568">
    <property type="entry name" value="WH1"/>
    <property type="match status" value="1"/>
</dbReference>
<keyword evidence="4" id="KW-1185">Reference proteome</keyword>
<dbReference type="SMART" id="SM00461">
    <property type="entry name" value="WH1"/>
    <property type="match status" value="1"/>
</dbReference>
<name>S7Q0N3_GLOTA</name>
<evidence type="ECO:0000259" key="2">
    <source>
        <dbReference type="PROSITE" id="PS50229"/>
    </source>
</evidence>
<feature type="domain" description="WH1" evidence="2">
    <location>
        <begin position="24"/>
        <end position="145"/>
    </location>
</feature>
<dbReference type="OMA" id="MFGFRFD"/>
<gene>
    <name evidence="3" type="ORF">GLOTRDRAFT_95088</name>
</gene>
<dbReference type="InterPro" id="IPR036936">
    <property type="entry name" value="CRIB_dom_sf"/>
</dbReference>
<dbReference type="InterPro" id="IPR000697">
    <property type="entry name" value="WH1/EVH1_dom"/>
</dbReference>
<feature type="domain" description="CRIB" evidence="1">
    <location>
        <begin position="168"/>
        <end position="183"/>
    </location>
</feature>
<evidence type="ECO:0008006" key="5">
    <source>
        <dbReference type="Google" id="ProtNLM"/>
    </source>
</evidence>
<protein>
    <recommendedName>
        <fullName evidence="5">CRIB domain-containing protein</fullName>
    </recommendedName>
</protein>
<sequence length="243" mass="28137">MAQANSTGVQWLSNAEKRAIRNVLPSQAYKIMAAAHVKLYHARFTSLDWSYSGHQGVLVFGRNRRPPEVEDRREAEEEKYWFKMIDPHKERETWRHGIPRLFDYKQETPFWHTFGGESRTYGLRFEEDEEGSTFFRKVTTRVYPDDAQAATILRSRRRQKIHITSDDISSPIPGTFQHIVHMGPDGKGFAQPLQSFDPRLIDGLRRQGVSEKVLTKSMHFIQDFVSDCSRSTSEASRLTQSST</sequence>
<evidence type="ECO:0000313" key="4">
    <source>
        <dbReference type="Proteomes" id="UP000030669"/>
    </source>
</evidence>
<dbReference type="SUPFAM" id="SSF50729">
    <property type="entry name" value="PH domain-like"/>
    <property type="match status" value="1"/>
</dbReference>
<proteinExistence type="predicted"/>
<evidence type="ECO:0000259" key="1">
    <source>
        <dbReference type="PROSITE" id="PS50108"/>
    </source>
</evidence>
<dbReference type="CDD" id="cd01205">
    <property type="entry name" value="EVH1_WASP-like"/>
    <property type="match status" value="1"/>
</dbReference>
<reference evidence="3 4" key="1">
    <citation type="journal article" date="2012" name="Science">
        <title>The Paleozoic origin of enzymatic lignin decomposition reconstructed from 31 fungal genomes.</title>
        <authorList>
            <person name="Floudas D."/>
            <person name="Binder M."/>
            <person name="Riley R."/>
            <person name="Barry K."/>
            <person name="Blanchette R.A."/>
            <person name="Henrissat B."/>
            <person name="Martinez A.T."/>
            <person name="Otillar R."/>
            <person name="Spatafora J.W."/>
            <person name="Yadav J.S."/>
            <person name="Aerts A."/>
            <person name="Benoit I."/>
            <person name="Boyd A."/>
            <person name="Carlson A."/>
            <person name="Copeland A."/>
            <person name="Coutinho P.M."/>
            <person name="de Vries R.P."/>
            <person name="Ferreira P."/>
            <person name="Findley K."/>
            <person name="Foster B."/>
            <person name="Gaskell J."/>
            <person name="Glotzer D."/>
            <person name="Gorecki P."/>
            <person name="Heitman J."/>
            <person name="Hesse C."/>
            <person name="Hori C."/>
            <person name="Igarashi K."/>
            <person name="Jurgens J.A."/>
            <person name="Kallen N."/>
            <person name="Kersten P."/>
            <person name="Kohler A."/>
            <person name="Kuees U."/>
            <person name="Kumar T.K.A."/>
            <person name="Kuo A."/>
            <person name="LaButti K."/>
            <person name="Larrondo L.F."/>
            <person name="Lindquist E."/>
            <person name="Ling A."/>
            <person name="Lombard V."/>
            <person name="Lucas S."/>
            <person name="Lundell T."/>
            <person name="Martin R."/>
            <person name="McLaughlin D.J."/>
            <person name="Morgenstern I."/>
            <person name="Morin E."/>
            <person name="Murat C."/>
            <person name="Nagy L.G."/>
            <person name="Nolan M."/>
            <person name="Ohm R.A."/>
            <person name="Patyshakuliyeva A."/>
            <person name="Rokas A."/>
            <person name="Ruiz-Duenas F.J."/>
            <person name="Sabat G."/>
            <person name="Salamov A."/>
            <person name="Samejima M."/>
            <person name="Schmutz J."/>
            <person name="Slot J.C."/>
            <person name="St John F."/>
            <person name="Stenlid J."/>
            <person name="Sun H."/>
            <person name="Sun S."/>
            <person name="Syed K."/>
            <person name="Tsang A."/>
            <person name="Wiebenga A."/>
            <person name="Young D."/>
            <person name="Pisabarro A."/>
            <person name="Eastwood D.C."/>
            <person name="Martin F."/>
            <person name="Cullen D."/>
            <person name="Grigoriev I.V."/>
            <person name="Hibbett D.S."/>
        </authorList>
    </citation>
    <scope>NUCLEOTIDE SEQUENCE [LARGE SCALE GENOMIC DNA]</scope>
    <source>
        <strain evidence="3 4">ATCC 11539</strain>
    </source>
</reference>
<dbReference type="eggNOG" id="KOG3671">
    <property type="taxonomic scope" value="Eukaryota"/>
</dbReference>
<dbReference type="InterPro" id="IPR000095">
    <property type="entry name" value="CRIB_dom"/>
</dbReference>
<dbReference type="PROSITE" id="PS50229">
    <property type="entry name" value="WH1"/>
    <property type="match status" value="1"/>
</dbReference>
<dbReference type="InterPro" id="IPR033927">
    <property type="entry name" value="WASPfam_EVH1"/>
</dbReference>
<dbReference type="Gene3D" id="3.90.810.10">
    <property type="entry name" value="CRIB domain"/>
    <property type="match status" value="1"/>
</dbReference>
<dbReference type="OrthoDB" id="8963340at2759"/>
<dbReference type="KEGG" id="gtr:GLOTRDRAFT_95088"/>